<gene>
    <name evidence="1" type="ORF">B0I36DRAFT_320150</name>
</gene>
<dbReference type="AlphaFoldDB" id="A0A9P8YAX2"/>
<keyword evidence="2" id="KW-1185">Reference proteome</keyword>
<dbReference type="EMBL" id="JAGTJQ010000004">
    <property type="protein sequence ID" value="KAH7032842.1"/>
    <property type="molecule type" value="Genomic_DNA"/>
</dbReference>
<dbReference type="Proteomes" id="UP000756346">
    <property type="component" value="Unassembled WGS sequence"/>
</dbReference>
<evidence type="ECO:0000313" key="2">
    <source>
        <dbReference type="Proteomes" id="UP000756346"/>
    </source>
</evidence>
<protein>
    <submittedName>
        <fullName evidence="1">Uncharacterized protein</fullName>
    </submittedName>
</protein>
<dbReference type="RefSeq" id="XP_046013674.1">
    <property type="nucleotide sequence ID" value="XM_046153517.1"/>
</dbReference>
<sequence length="67" mass="6837">MPSPKHLHSGRLLFVAGSRPPSIRTASLAAGVSHQQPCASCSARPARYAACLPVAASPLQTDGRGDG</sequence>
<name>A0A9P8YAX2_9PEZI</name>
<reference evidence="1" key="1">
    <citation type="journal article" date="2021" name="Nat. Commun.">
        <title>Genetic determinants of endophytism in the Arabidopsis root mycobiome.</title>
        <authorList>
            <person name="Mesny F."/>
            <person name="Miyauchi S."/>
            <person name="Thiergart T."/>
            <person name="Pickel B."/>
            <person name="Atanasova L."/>
            <person name="Karlsson M."/>
            <person name="Huettel B."/>
            <person name="Barry K.W."/>
            <person name="Haridas S."/>
            <person name="Chen C."/>
            <person name="Bauer D."/>
            <person name="Andreopoulos W."/>
            <person name="Pangilinan J."/>
            <person name="LaButti K."/>
            <person name="Riley R."/>
            <person name="Lipzen A."/>
            <person name="Clum A."/>
            <person name="Drula E."/>
            <person name="Henrissat B."/>
            <person name="Kohler A."/>
            <person name="Grigoriev I.V."/>
            <person name="Martin F.M."/>
            <person name="Hacquard S."/>
        </authorList>
    </citation>
    <scope>NUCLEOTIDE SEQUENCE</scope>
    <source>
        <strain evidence="1">MPI-CAGE-CH-0230</strain>
    </source>
</reference>
<dbReference type="GeneID" id="70183063"/>
<comment type="caution">
    <text evidence="1">The sequence shown here is derived from an EMBL/GenBank/DDBJ whole genome shotgun (WGS) entry which is preliminary data.</text>
</comment>
<accession>A0A9P8YAX2</accession>
<evidence type="ECO:0000313" key="1">
    <source>
        <dbReference type="EMBL" id="KAH7032842.1"/>
    </source>
</evidence>
<organism evidence="1 2">
    <name type="scientific">Microdochium trichocladiopsis</name>
    <dbReference type="NCBI Taxonomy" id="1682393"/>
    <lineage>
        <taxon>Eukaryota</taxon>
        <taxon>Fungi</taxon>
        <taxon>Dikarya</taxon>
        <taxon>Ascomycota</taxon>
        <taxon>Pezizomycotina</taxon>
        <taxon>Sordariomycetes</taxon>
        <taxon>Xylariomycetidae</taxon>
        <taxon>Xylariales</taxon>
        <taxon>Microdochiaceae</taxon>
        <taxon>Microdochium</taxon>
    </lineage>
</organism>
<proteinExistence type="predicted"/>